<protein>
    <recommendedName>
        <fullName evidence="13">ABC transporter domain-containing protein</fullName>
    </recommendedName>
</protein>
<proteinExistence type="inferred from homology"/>
<keyword evidence="6" id="KW-0547">Nucleotide-binding</keyword>
<dbReference type="InterPro" id="IPR003439">
    <property type="entry name" value="ABC_transporter-like_ATP-bd"/>
</dbReference>
<dbReference type="GO" id="GO:0098796">
    <property type="term" value="C:membrane protein complex"/>
    <property type="evidence" value="ECO:0007669"/>
    <property type="project" value="UniProtKB-ARBA"/>
</dbReference>
<gene>
    <name evidence="14" type="ORF">FC87_GL000168</name>
</gene>
<keyword evidence="7" id="KW-0067">ATP-binding</keyword>
<dbReference type="InterPro" id="IPR025857">
    <property type="entry name" value="MacB_PCD"/>
</dbReference>
<dbReference type="PANTHER" id="PTHR42798:SF6">
    <property type="entry name" value="CELL DIVISION ATP-BINDING PROTEIN FTSE"/>
    <property type="match status" value="1"/>
</dbReference>
<dbReference type="AlphaFoldDB" id="A0A0R2CXG9"/>
<reference evidence="14 15" key="1">
    <citation type="journal article" date="2015" name="Genome Announc.">
        <title>Expanding the biotechnology potential of lactobacilli through comparative genomics of 213 strains and associated genera.</title>
        <authorList>
            <person name="Sun Z."/>
            <person name="Harris H.M."/>
            <person name="McCann A."/>
            <person name="Guo C."/>
            <person name="Argimon S."/>
            <person name="Zhang W."/>
            <person name="Yang X."/>
            <person name="Jeffery I.B."/>
            <person name="Cooney J.C."/>
            <person name="Kagawa T.F."/>
            <person name="Liu W."/>
            <person name="Song Y."/>
            <person name="Salvetti E."/>
            <person name="Wrobel A."/>
            <person name="Rasinkangas P."/>
            <person name="Parkhill J."/>
            <person name="Rea M.C."/>
            <person name="O'Sullivan O."/>
            <person name="Ritari J."/>
            <person name="Douillard F.P."/>
            <person name="Paul Ross R."/>
            <person name="Yang R."/>
            <person name="Briner A.E."/>
            <person name="Felis G.E."/>
            <person name="de Vos W.M."/>
            <person name="Barrangou R."/>
            <person name="Klaenhammer T.R."/>
            <person name="Caufield P.W."/>
            <person name="Cui Y."/>
            <person name="Zhang H."/>
            <person name="O'Toole P.W."/>
        </authorList>
    </citation>
    <scope>NUCLEOTIDE SEQUENCE [LARGE SCALE GENOMIC DNA]</scope>
    <source>
        <strain evidence="14 15">DSM 22689</strain>
    </source>
</reference>
<evidence type="ECO:0000256" key="8">
    <source>
        <dbReference type="ARBA" id="ARBA00022970"/>
    </source>
</evidence>
<dbReference type="GO" id="GO:0016887">
    <property type="term" value="F:ATP hydrolysis activity"/>
    <property type="evidence" value="ECO:0007669"/>
    <property type="project" value="InterPro"/>
</dbReference>
<dbReference type="GO" id="GO:0022857">
    <property type="term" value="F:transmembrane transporter activity"/>
    <property type="evidence" value="ECO:0007669"/>
    <property type="project" value="UniProtKB-ARBA"/>
</dbReference>
<feature type="domain" description="ABC transporter" evidence="13">
    <location>
        <begin position="4"/>
        <end position="242"/>
    </location>
</feature>
<evidence type="ECO:0000256" key="10">
    <source>
        <dbReference type="ARBA" id="ARBA00023136"/>
    </source>
</evidence>
<dbReference type="InterPro" id="IPR003838">
    <property type="entry name" value="ABC3_permease_C"/>
</dbReference>
<evidence type="ECO:0000259" key="13">
    <source>
        <dbReference type="PROSITE" id="PS50893"/>
    </source>
</evidence>
<feature type="transmembrane region" description="Helical" evidence="12">
    <location>
        <begin position="607"/>
        <end position="628"/>
    </location>
</feature>
<sequence length="645" mass="70262">MAYLELKDIKKSYEVDNQHFQVLNGINLQFSKGEFVSILGESGGGKTTLMNIIAGLDGNYQGDVLLNGKSLKRETSQQLDEYRRSTIGFIFQSFNLVSHLTVKENVIVALEMTTMNKQEQEQRARDLLKQVGLADHQNKYPNQLSGGQKQRVSIARALAADPEIIIADEPTGALDAQNTDEILKLMNDIAKSGKLVIAVTHSQIVADYGTRIVHLANGVIDSDHQLKDPFPVVQENNSFHSKVASSFAMFRMAWEHFCYNLKRNILIMIGAAIGIFSVIIMLGLGNGAKGYINHEIYSQINPNTIQVTKKTGDDQTKQIKLTNQDQKKLEKIKHVKSVSKGYFAVTGGQLRQGNKNIHLQTIQTYDHTIKTKNIKTGKIPGKNEILISKGDAQKINKKNPYAVKGNKLMLYINAGGSQAQPKILQQEVTISGVSDSLSGTPAVISYDTLASMYRAGGVDFSPNFLSVDIAGGVKNVEPVQNKIKALHSSTGKADFQITGAGSIVSTLNTYVNIAVGVLTSIAAISLLVSTIMIIVVLYISVSERTQEIGILRALGFTKRNIRHLFIFEAAILGFFASLIAVILAYVLELGINHLTNSGIHYSLMQISVGNVLFGVIVSVVICLLAALAPALKAARVDPVVSLSAE</sequence>
<dbReference type="FunFam" id="3.40.50.300:FF:000032">
    <property type="entry name" value="Export ABC transporter ATP-binding protein"/>
    <property type="match status" value="1"/>
</dbReference>
<dbReference type="GO" id="GO:0006865">
    <property type="term" value="P:amino acid transport"/>
    <property type="evidence" value="ECO:0007669"/>
    <property type="project" value="UniProtKB-KW"/>
</dbReference>
<keyword evidence="9 12" id="KW-1133">Transmembrane helix</keyword>
<accession>A0A0R2CXG9</accession>
<dbReference type="Pfam" id="PF02687">
    <property type="entry name" value="FtsX"/>
    <property type="match status" value="1"/>
</dbReference>
<dbReference type="Gene3D" id="3.40.50.300">
    <property type="entry name" value="P-loop containing nucleotide triphosphate hydrolases"/>
    <property type="match status" value="1"/>
</dbReference>
<feature type="transmembrane region" description="Helical" evidence="12">
    <location>
        <begin position="265"/>
        <end position="284"/>
    </location>
</feature>
<evidence type="ECO:0000256" key="3">
    <source>
        <dbReference type="ARBA" id="ARBA00022475"/>
    </source>
</evidence>
<dbReference type="InterPro" id="IPR017911">
    <property type="entry name" value="MacB-like_ATP-bd"/>
</dbReference>
<dbReference type="SUPFAM" id="SSF52540">
    <property type="entry name" value="P-loop containing nucleoside triphosphate hydrolases"/>
    <property type="match status" value="1"/>
</dbReference>
<evidence type="ECO:0000256" key="7">
    <source>
        <dbReference type="ARBA" id="ARBA00022840"/>
    </source>
</evidence>
<dbReference type="CDD" id="cd03255">
    <property type="entry name" value="ABC_MJ0796_LolCDE_FtsE"/>
    <property type="match status" value="1"/>
</dbReference>
<dbReference type="PATRIC" id="fig|1423745.4.peg.175"/>
<dbReference type="PROSITE" id="PS50893">
    <property type="entry name" value="ABC_TRANSPORTER_2"/>
    <property type="match status" value="1"/>
</dbReference>
<evidence type="ECO:0000256" key="4">
    <source>
        <dbReference type="ARBA" id="ARBA00022519"/>
    </source>
</evidence>
<dbReference type="PROSITE" id="PS00211">
    <property type="entry name" value="ABC_TRANSPORTER_1"/>
    <property type="match status" value="1"/>
</dbReference>
<dbReference type="InterPro" id="IPR003593">
    <property type="entry name" value="AAA+_ATPase"/>
</dbReference>
<dbReference type="PANTHER" id="PTHR42798">
    <property type="entry name" value="LIPOPROTEIN-RELEASING SYSTEM ATP-BINDING PROTEIN LOLD"/>
    <property type="match status" value="1"/>
</dbReference>
<organism evidence="14 15">
    <name type="scientific">Fructilactobacillus florum DSM 22689 = JCM 16035</name>
    <dbReference type="NCBI Taxonomy" id="1423745"/>
    <lineage>
        <taxon>Bacteria</taxon>
        <taxon>Bacillati</taxon>
        <taxon>Bacillota</taxon>
        <taxon>Bacilli</taxon>
        <taxon>Lactobacillales</taxon>
        <taxon>Lactobacillaceae</taxon>
        <taxon>Fructilactobacillus</taxon>
    </lineage>
</organism>
<evidence type="ECO:0000256" key="9">
    <source>
        <dbReference type="ARBA" id="ARBA00022989"/>
    </source>
</evidence>
<evidence type="ECO:0000256" key="6">
    <source>
        <dbReference type="ARBA" id="ARBA00022741"/>
    </source>
</evidence>
<dbReference type="GO" id="GO:0005524">
    <property type="term" value="F:ATP binding"/>
    <property type="evidence" value="ECO:0007669"/>
    <property type="project" value="UniProtKB-KW"/>
</dbReference>
<keyword evidence="4" id="KW-0997">Cell inner membrane</keyword>
<dbReference type="Proteomes" id="UP000051586">
    <property type="component" value="Unassembled WGS sequence"/>
</dbReference>
<evidence type="ECO:0000256" key="12">
    <source>
        <dbReference type="SAM" id="Phobius"/>
    </source>
</evidence>
<evidence type="ECO:0000256" key="1">
    <source>
        <dbReference type="ARBA" id="ARBA00004429"/>
    </source>
</evidence>
<dbReference type="Pfam" id="PF12704">
    <property type="entry name" value="MacB_PCD"/>
    <property type="match status" value="1"/>
</dbReference>
<name>A0A0R2CXG9_9LACO</name>
<feature type="transmembrane region" description="Helical" evidence="12">
    <location>
        <begin position="561"/>
        <end position="587"/>
    </location>
</feature>
<comment type="caution">
    <text evidence="14">The sequence shown here is derived from an EMBL/GenBank/DDBJ whole genome shotgun (WGS) entry which is preliminary data.</text>
</comment>
<keyword evidence="2" id="KW-0813">Transport</keyword>
<keyword evidence="3" id="KW-1003">Cell membrane</keyword>
<evidence type="ECO:0000256" key="11">
    <source>
        <dbReference type="ARBA" id="ARBA00038388"/>
    </source>
</evidence>
<keyword evidence="5 12" id="KW-0812">Transmembrane</keyword>
<dbReference type="RefSeq" id="WP_056961345.1">
    <property type="nucleotide sequence ID" value="NZ_AYZI01000001.1"/>
</dbReference>
<dbReference type="SMART" id="SM00382">
    <property type="entry name" value="AAA"/>
    <property type="match status" value="1"/>
</dbReference>
<dbReference type="Pfam" id="PF00005">
    <property type="entry name" value="ABC_tran"/>
    <property type="match status" value="1"/>
</dbReference>
<dbReference type="GO" id="GO:0005886">
    <property type="term" value="C:plasma membrane"/>
    <property type="evidence" value="ECO:0007669"/>
    <property type="project" value="UniProtKB-SubCell"/>
</dbReference>
<keyword evidence="8" id="KW-0029">Amino-acid transport</keyword>
<evidence type="ECO:0000256" key="5">
    <source>
        <dbReference type="ARBA" id="ARBA00022692"/>
    </source>
</evidence>
<dbReference type="InterPro" id="IPR017871">
    <property type="entry name" value="ABC_transporter-like_CS"/>
</dbReference>
<evidence type="ECO:0000256" key="2">
    <source>
        <dbReference type="ARBA" id="ARBA00022448"/>
    </source>
</evidence>
<comment type="similarity">
    <text evidence="11">Belongs to the ABC transporter superfamily. Macrolide exporter (TC 3.A.1.122) family.</text>
</comment>
<evidence type="ECO:0000313" key="14">
    <source>
        <dbReference type="EMBL" id="KRM92556.1"/>
    </source>
</evidence>
<dbReference type="InterPro" id="IPR027417">
    <property type="entry name" value="P-loop_NTPase"/>
</dbReference>
<comment type="subcellular location">
    <subcellularLocation>
        <location evidence="1">Cell inner membrane</location>
        <topology evidence="1">Multi-pass membrane protein</topology>
    </subcellularLocation>
</comment>
<feature type="transmembrane region" description="Helical" evidence="12">
    <location>
        <begin position="513"/>
        <end position="540"/>
    </location>
</feature>
<keyword evidence="10 12" id="KW-0472">Membrane</keyword>
<dbReference type="EMBL" id="AYZI01000001">
    <property type="protein sequence ID" value="KRM92556.1"/>
    <property type="molecule type" value="Genomic_DNA"/>
</dbReference>
<evidence type="ECO:0000313" key="15">
    <source>
        <dbReference type="Proteomes" id="UP000051586"/>
    </source>
</evidence>
<dbReference type="STRING" id="1423745.GCA_001311215_00423"/>